<dbReference type="Gene3D" id="3.30.420.10">
    <property type="entry name" value="Ribonuclease H-like superfamily/Ribonuclease H"/>
    <property type="match status" value="1"/>
</dbReference>
<dbReference type="InterPro" id="IPR012337">
    <property type="entry name" value="RNaseH-like_sf"/>
</dbReference>
<evidence type="ECO:0000313" key="3">
    <source>
        <dbReference type="Proteomes" id="UP001169027"/>
    </source>
</evidence>
<evidence type="ECO:0000259" key="1">
    <source>
        <dbReference type="PROSITE" id="PS50994"/>
    </source>
</evidence>
<gene>
    <name evidence="2" type="ORF">Q2T77_21420</name>
</gene>
<proteinExistence type="predicted"/>
<comment type="caution">
    <text evidence="2">The sequence shown here is derived from an EMBL/GenBank/DDBJ whole genome shotgun (WGS) entry which is preliminary data.</text>
</comment>
<reference evidence="2" key="1">
    <citation type="submission" date="2023-06" db="EMBL/GenBank/DDBJ databases">
        <authorList>
            <person name="Jiang Y."/>
            <person name="Liu Q."/>
        </authorList>
    </citation>
    <scope>NUCLEOTIDE SEQUENCE</scope>
    <source>
        <strain evidence="2">CGMCC 1.12090</strain>
    </source>
</reference>
<dbReference type="SUPFAM" id="SSF53098">
    <property type="entry name" value="Ribonuclease H-like"/>
    <property type="match status" value="1"/>
</dbReference>
<name>A0ABT8S9F5_9BURK</name>
<protein>
    <submittedName>
        <fullName evidence="2">Transposase family protein</fullName>
    </submittedName>
</protein>
<accession>A0ABT8S9F5</accession>
<dbReference type="InterPro" id="IPR001584">
    <property type="entry name" value="Integrase_cat-core"/>
</dbReference>
<keyword evidence="3" id="KW-1185">Reference proteome</keyword>
<dbReference type="PROSITE" id="PS50994">
    <property type="entry name" value="INTEGRASE"/>
    <property type="match status" value="1"/>
</dbReference>
<organism evidence="2 3">
    <name type="scientific">Variovorax ginsengisoli</name>
    <dbReference type="NCBI Taxonomy" id="363844"/>
    <lineage>
        <taxon>Bacteria</taxon>
        <taxon>Pseudomonadati</taxon>
        <taxon>Pseudomonadota</taxon>
        <taxon>Betaproteobacteria</taxon>
        <taxon>Burkholderiales</taxon>
        <taxon>Comamonadaceae</taxon>
        <taxon>Variovorax</taxon>
    </lineage>
</organism>
<dbReference type="RefSeq" id="WP_301812619.1">
    <property type="nucleotide sequence ID" value="NZ_JAUJZH010000016.1"/>
</dbReference>
<dbReference type="Proteomes" id="UP001169027">
    <property type="component" value="Unassembled WGS sequence"/>
</dbReference>
<dbReference type="InterPro" id="IPR036397">
    <property type="entry name" value="RNaseH_sf"/>
</dbReference>
<feature type="domain" description="Integrase catalytic" evidence="1">
    <location>
        <begin position="502"/>
        <end position="699"/>
    </location>
</feature>
<evidence type="ECO:0000313" key="2">
    <source>
        <dbReference type="EMBL" id="MDO1534857.1"/>
    </source>
</evidence>
<sequence length="893" mass="100839">MFKEFSRERLDKLLRKYPISDAGREYVEKTLGNGWSQKSVGTTHNTPSTIPCPKMGWTSASATWSREHPATLQRIFDEEVVGYVNQAEPIEIIYDGKNGHKVRTTFRPDFLVFHEHRGVVVEEWRPADFRGRLLERVPGRYDLLADGAYSSHPINEALRPMGIGYSLHFSDEIPQTATLNRRYLFSYLARAASEVYRSRLPELLDRVSRPGGTALADLLSDGIERDTLNWALAQGYIFTDLDGARLSDDPEDLPVFAHAETAKAWIQALRPDGTRPRPIAPGAERKLAKGDVFLFDGVRLTVEFSGQTAIYARDSADQPVELLHSLLAAAPGRLVLPESLTTHPRSIFWNTSAESLIRARRRREILEKIDQDLKLNADEKYSDSTIRRWRNQVEDGKTRGLSALESLIDAGDDKGYSGPHVDATLDKKLTELIDEGIEARPKKNTLEIYFAVEEAIQALGYKMIAKSSFYERVAKRRTPATTTSAEGHKLGKHSEPVHWMLDGDTPIHMERALELVHIDSTLLDVLLKSSLTGEILGRPWLTLAVCAHTRKVVGMHLSFRPPSYISSMLVLLDIVEQCNRLPDAIIHDHGSEFKKKEFAQALNDLEIIRHTRPKSSPRFGAIIERMFGTTTTMLLNGIAGSTQSLKKVRTSTKQTDPSSHSAHTLLDLYVGLRGFFEIFNNRKHSTTLMKPTAAYDQSLQMHGFRLHRTRGVEDVLPILLPTAPGRPRSIDPTRGLTVNYRQYGHAHLTPQHLKGKRVAVKPHAFDPSIVIAHLDRNWIECKAQNHSEISRVHPLVRRAIYEEWLVEQRLVETAGKDAHRKLRKLLEEMTEKAKKNIEYWRDRNAINIMGTAPLPSPEILPDDARNTLANLNQMMKNAIEAAKKSPTLGKLMN</sequence>
<dbReference type="EMBL" id="JAUKVY010000016">
    <property type="protein sequence ID" value="MDO1534857.1"/>
    <property type="molecule type" value="Genomic_DNA"/>
</dbReference>